<dbReference type="SUPFAM" id="SSF47027">
    <property type="entry name" value="Acyl-CoA binding protein"/>
    <property type="match status" value="1"/>
</dbReference>
<organism evidence="3 4">
    <name type="scientific">Caenorhabditis angaria</name>
    <dbReference type="NCBI Taxonomy" id="860376"/>
    <lineage>
        <taxon>Eukaryota</taxon>
        <taxon>Metazoa</taxon>
        <taxon>Ecdysozoa</taxon>
        <taxon>Nematoda</taxon>
        <taxon>Chromadorea</taxon>
        <taxon>Rhabditida</taxon>
        <taxon>Rhabditina</taxon>
        <taxon>Rhabditomorpha</taxon>
        <taxon>Rhabditoidea</taxon>
        <taxon>Rhabditidae</taxon>
        <taxon>Peloderinae</taxon>
        <taxon>Caenorhabditis</taxon>
    </lineage>
</organism>
<protein>
    <recommendedName>
        <fullName evidence="2">ACB domain-containing protein</fullName>
    </recommendedName>
</protein>
<dbReference type="InterPro" id="IPR035984">
    <property type="entry name" value="Acyl-CoA-binding_sf"/>
</dbReference>
<name>A0A9P1MWJ1_9PELO</name>
<evidence type="ECO:0000313" key="4">
    <source>
        <dbReference type="Proteomes" id="UP001152747"/>
    </source>
</evidence>
<dbReference type="InterPro" id="IPR014352">
    <property type="entry name" value="FERM/acyl-CoA-bd_prot_sf"/>
</dbReference>
<dbReference type="AlphaFoldDB" id="A0A9P1MWJ1"/>
<reference evidence="3" key="1">
    <citation type="submission" date="2022-11" db="EMBL/GenBank/DDBJ databases">
        <authorList>
            <person name="Kikuchi T."/>
        </authorList>
    </citation>
    <scope>NUCLEOTIDE SEQUENCE</scope>
    <source>
        <strain evidence="3">PS1010</strain>
    </source>
</reference>
<proteinExistence type="predicted"/>
<dbReference type="InterPro" id="IPR000582">
    <property type="entry name" value="Acyl-CoA-binding_protein"/>
</dbReference>
<sequence length="114" mass="13644">MPISELEKKWTGLVFETAAEEMRRLKSIPTERERLKLYGLYKQCIHGDIPNEDIYPIPADEFGQKKYAAWKSHKGANQNRCRIEYIKNSEEMIKRYGRKIIRCKWNSEVWSVDY</sequence>
<dbReference type="PANTHER" id="PTHR23310">
    <property type="entry name" value="ACYL-COA-BINDING PROTEIN, ACBP"/>
    <property type="match status" value="1"/>
</dbReference>
<evidence type="ECO:0000259" key="2">
    <source>
        <dbReference type="PROSITE" id="PS51228"/>
    </source>
</evidence>
<dbReference type="Proteomes" id="UP001152747">
    <property type="component" value="Unassembled WGS sequence"/>
</dbReference>
<dbReference type="Gene3D" id="1.20.80.10">
    <property type="match status" value="1"/>
</dbReference>
<feature type="domain" description="ACB" evidence="2">
    <location>
        <begin position="11"/>
        <end position="98"/>
    </location>
</feature>
<gene>
    <name evidence="3" type="ORF">CAMP_LOCUS4155</name>
</gene>
<evidence type="ECO:0000313" key="3">
    <source>
        <dbReference type="EMBL" id="CAI5441518.1"/>
    </source>
</evidence>
<accession>A0A9P1MWJ1</accession>
<dbReference type="PANTHER" id="PTHR23310:SF138">
    <property type="entry name" value="ACB DOMAIN-CONTAINING PROTEIN"/>
    <property type="match status" value="1"/>
</dbReference>
<dbReference type="PROSITE" id="PS51228">
    <property type="entry name" value="ACB_2"/>
    <property type="match status" value="1"/>
</dbReference>
<keyword evidence="4" id="KW-1185">Reference proteome</keyword>
<keyword evidence="1" id="KW-0446">Lipid-binding</keyword>
<dbReference type="GO" id="GO:0000062">
    <property type="term" value="F:fatty-acyl-CoA binding"/>
    <property type="evidence" value="ECO:0007669"/>
    <property type="project" value="InterPro"/>
</dbReference>
<evidence type="ECO:0000256" key="1">
    <source>
        <dbReference type="ARBA" id="ARBA00023121"/>
    </source>
</evidence>
<dbReference type="Pfam" id="PF00887">
    <property type="entry name" value="ACBP"/>
    <property type="match status" value="1"/>
</dbReference>
<dbReference type="EMBL" id="CANHGI010000002">
    <property type="protein sequence ID" value="CAI5441518.1"/>
    <property type="molecule type" value="Genomic_DNA"/>
</dbReference>
<comment type="caution">
    <text evidence="3">The sequence shown here is derived from an EMBL/GenBank/DDBJ whole genome shotgun (WGS) entry which is preliminary data.</text>
</comment>
<dbReference type="GO" id="GO:0006631">
    <property type="term" value="P:fatty acid metabolic process"/>
    <property type="evidence" value="ECO:0007669"/>
    <property type="project" value="TreeGrafter"/>
</dbReference>
<dbReference type="OrthoDB" id="346910at2759"/>
<dbReference type="PRINTS" id="PR00689">
    <property type="entry name" value="ACOABINDINGP"/>
</dbReference>